<evidence type="ECO:0000256" key="4">
    <source>
        <dbReference type="ARBA" id="ARBA00022619"/>
    </source>
</evidence>
<dbReference type="PANTHER" id="PTHR21058:SF0">
    <property type="entry name" value="6,7-DIMETHYL-8-RIBITYLLUMAZINE SYNTHASE"/>
    <property type="match status" value="1"/>
</dbReference>
<comment type="caution">
    <text evidence="8">The sequence shown here is derived from an EMBL/GenBank/DDBJ whole genome shotgun (WGS) entry which is preliminary data.</text>
</comment>
<dbReference type="GO" id="GO:0009349">
    <property type="term" value="C:riboflavin synthase complex"/>
    <property type="evidence" value="ECO:0007669"/>
    <property type="project" value="UniProtKB-UniRule"/>
</dbReference>
<feature type="binding site" evidence="7">
    <location>
        <begin position="80"/>
        <end position="82"/>
    </location>
    <ligand>
        <name>5-amino-6-(D-ribitylamino)uracil</name>
        <dbReference type="ChEBI" id="CHEBI:15934"/>
    </ligand>
</feature>
<reference evidence="8 9" key="1">
    <citation type="submission" date="2019-11" db="EMBL/GenBank/DDBJ databases">
        <authorList>
            <person name="Jiang L.-Q."/>
        </authorList>
    </citation>
    <scope>NUCLEOTIDE SEQUENCE [LARGE SCALE GENOMIC DNA]</scope>
    <source>
        <strain evidence="8 9">YIM 132087</strain>
    </source>
</reference>
<accession>A0A7K1FJ00</accession>
<comment type="function">
    <text evidence="7">Catalyzes the formation of 6,7-dimethyl-8-ribityllumazine by condensation of 5-amino-6-(D-ribitylamino)uracil with 3,4-dihydroxy-2-butanone 4-phosphate. This is the penultimate step in the biosynthesis of riboflavin.</text>
</comment>
<protein>
    <recommendedName>
        <fullName evidence="3 7">6,7-dimethyl-8-ribityllumazine synthase</fullName>
        <shortName evidence="7">DMRL synthase</shortName>
        <shortName evidence="7">LS</shortName>
        <shortName evidence="7">Lumazine synthase</shortName>
        <ecNumber evidence="3 7">2.5.1.78</ecNumber>
    </recommendedName>
</protein>
<sequence length="166" mass="16999">MSGDGRPPLEIPAAAGMRVGVVAASWNADLTDLMLERALDVCRQAGTATPTVVRVPGCVEIPVVAQQLAADNEAVIALGAVIRGATPHFDYVCDSVTQGLTRVSLDAGTPVGNGVLTCNTHEQAVERSGVPGSLEDKGGETAAAALRTALVLRQLRAPATAMGFAR</sequence>
<dbReference type="Gene3D" id="3.40.50.960">
    <property type="entry name" value="Lumazine/riboflavin synthase"/>
    <property type="match status" value="1"/>
</dbReference>
<feature type="binding site" evidence="7">
    <location>
        <position position="127"/>
    </location>
    <ligand>
        <name>(2S)-2-hydroxy-3-oxobutyl phosphate</name>
        <dbReference type="ChEBI" id="CHEBI:58830"/>
    </ligand>
</feature>
<comment type="catalytic activity">
    <reaction evidence="6 7">
        <text>(2S)-2-hydroxy-3-oxobutyl phosphate + 5-amino-6-(D-ribitylamino)uracil = 6,7-dimethyl-8-(1-D-ribityl)lumazine + phosphate + 2 H2O + H(+)</text>
        <dbReference type="Rhea" id="RHEA:26152"/>
        <dbReference type="ChEBI" id="CHEBI:15377"/>
        <dbReference type="ChEBI" id="CHEBI:15378"/>
        <dbReference type="ChEBI" id="CHEBI:15934"/>
        <dbReference type="ChEBI" id="CHEBI:43474"/>
        <dbReference type="ChEBI" id="CHEBI:58201"/>
        <dbReference type="ChEBI" id="CHEBI:58830"/>
        <dbReference type="EC" id="2.5.1.78"/>
    </reaction>
</comment>
<evidence type="ECO:0000256" key="7">
    <source>
        <dbReference type="HAMAP-Rule" id="MF_00178"/>
    </source>
</evidence>
<proteinExistence type="inferred from homology"/>
<keyword evidence="4 7" id="KW-0686">Riboflavin biosynthesis</keyword>
<dbReference type="HAMAP" id="MF_00178">
    <property type="entry name" value="Lumazine_synth"/>
    <property type="match status" value="1"/>
</dbReference>
<dbReference type="EMBL" id="WLYK01000002">
    <property type="protein sequence ID" value="MTD14078.1"/>
    <property type="molecule type" value="Genomic_DNA"/>
</dbReference>
<feature type="binding site" evidence="7">
    <location>
        <begin position="58"/>
        <end position="60"/>
    </location>
    <ligand>
        <name>5-amino-6-(D-ribitylamino)uracil</name>
        <dbReference type="ChEBI" id="CHEBI:15934"/>
    </ligand>
</feature>
<dbReference type="GO" id="GO:0009231">
    <property type="term" value="P:riboflavin biosynthetic process"/>
    <property type="evidence" value="ECO:0007669"/>
    <property type="project" value="UniProtKB-UniRule"/>
</dbReference>
<keyword evidence="5 7" id="KW-0808">Transferase</keyword>
<keyword evidence="9" id="KW-1185">Reference proteome</keyword>
<dbReference type="GO" id="GO:0005829">
    <property type="term" value="C:cytosol"/>
    <property type="evidence" value="ECO:0007669"/>
    <property type="project" value="TreeGrafter"/>
</dbReference>
<feature type="binding site" evidence="7">
    <location>
        <position position="26"/>
    </location>
    <ligand>
        <name>5-amino-6-(D-ribitylamino)uracil</name>
        <dbReference type="ChEBI" id="CHEBI:15934"/>
    </ligand>
</feature>
<organism evidence="8 9">
    <name type="scientific">Nakamurella alba</name>
    <dbReference type="NCBI Taxonomy" id="2665158"/>
    <lineage>
        <taxon>Bacteria</taxon>
        <taxon>Bacillati</taxon>
        <taxon>Actinomycetota</taxon>
        <taxon>Actinomycetes</taxon>
        <taxon>Nakamurellales</taxon>
        <taxon>Nakamurellaceae</taxon>
        <taxon>Nakamurella</taxon>
    </lineage>
</organism>
<comment type="pathway">
    <text evidence="1 7">Cofactor biosynthesis; riboflavin biosynthesis; riboflavin from 2-hydroxy-3-oxobutyl phosphate and 5-amino-6-(D-ribitylamino)uracil: step 1/2.</text>
</comment>
<dbReference type="Pfam" id="PF00885">
    <property type="entry name" value="DMRL_synthase"/>
    <property type="match status" value="1"/>
</dbReference>
<dbReference type="RefSeq" id="WP_154768117.1">
    <property type="nucleotide sequence ID" value="NZ_WLYK01000002.1"/>
</dbReference>
<evidence type="ECO:0000313" key="9">
    <source>
        <dbReference type="Proteomes" id="UP000460221"/>
    </source>
</evidence>
<evidence type="ECO:0000256" key="3">
    <source>
        <dbReference type="ARBA" id="ARBA00012664"/>
    </source>
</evidence>
<feature type="binding site" evidence="7">
    <location>
        <begin position="85"/>
        <end position="86"/>
    </location>
    <ligand>
        <name>(2S)-2-hydroxy-3-oxobutyl phosphate</name>
        <dbReference type="ChEBI" id="CHEBI:58830"/>
    </ligand>
</feature>
<feature type="binding site" evidence="7">
    <location>
        <position position="113"/>
    </location>
    <ligand>
        <name>5-amino-6-(D-ribitylamino)uracil</name>
        <dbReference type="ChEBI" id="CHEBI:15934"/>
    </ligand>
</feature>
<evidence type="ECO:0000256" key="6">
    <source>
        <dbReference type="ARBA" id="ARBA00048785"/>
    </source>
</evidence>
<evidence type="ECO:0000256" key="5">
    <source>
        <dbReference type="ARBA" id="ARBA00022679"/>
    </source>
</evidence>
<dbReference type="UniPathway" id="UPA00275">
    <property type="reaction ID" value="UER00404"/>
</dbReference>
<dbReference type="PANTHER" id="PTHR21058">
    <property type="entry name" value="6,7-DIMETHYL-8-RIBITYLLUMAZINE SYNTHASE DMRL SYNTHASE LUMAZINE SYNTHASE"/>
    <property type="match status" value="1"/>
</dbReference>
<evidence type="ECO:0000256" key="2">
    <source>
        <dbReference type="ARBA" id="ARBA00007424"/>
    </source>
</evidence>
<evidence type="ECO:0000313" key="8">
    <source>
        <dbReference type="EMBL" id="MTD14078.1"/>
    </source>
</evidence>
<dbReference type="InterPro" id="IPR002180">
    <property type="entry name" value="LS/RS"/>
</dbReference>
<evidence type="ECO:0000256" key="1">
    <source>
        <dbReference type="ARBA" id="ARBA00004917"/>
    </source>
</evidence>
<dbReference type="AlphaFoldDB" id="A0A7K1FJ00"/>
<feature type="active site" description="Proton donor" evidence="7">
    <location>
        <position position="88"/>
    </location>
</feature>
<dbReference type="InterPro" id="IPR036467">
    <property type="entry name" value="LS/RS_sf"/>
</dbReference>
<dbReference type="GO" id="GO:0000906">
    <property type="term" value="F:6,7-dimethyl-8-ribityllumazine synthase activity"/>
    <property type="evidence" value="ECO:0007669"/>
    <property type="project" value="UniProtKB-UniRule"/>
</dbReference>
<dbReference type="EC" id="2.5.1.78" evidence="3 7"/>
<comment type="similarity">
    <text evidence="2 7">Belongs to the DMRL synthase family.</text>
</comment>
<name>A0A7K1FJ00_9ACTN</name>
<dbReference type="Proteomes" id="UP000460221">
    <property type="component" value="Unassembled WGS sequence"/>
</dbReference>
<dbReference type="NCBIfam" id="TIGR00114">
    <property type="entry name" value="lumazine-synth"/>
    <property type="match status" value="1"/>
</dbReference>
<dbReference type="SUPFAM" id="SSF52121">
    <property type="entry name" value="Lumazine synthase"/>
    <property type="match status" value="1"/>
</dbReference>
<dbReference type="InterPro" id="IPR034964">
    <property type="entry name" value="LS"/>
</dbReference>
<dbReference type="CDD" id="cd09209">
    <property type="entry name" value="Lumazine_synthase-I"/>
    <property type="match status" value="1"/>
</dbReference>
<gene>
    <name evidence="7" type="primary">ribH</name>
    <name evidence="8" type="ORF">GIS00_08985</name>
</gene>